<keyword evidence="9" id="KW-0677">Repeat</keyword>
<feature type="domain" description="Lumazine-binding" evidence="12">
    <location>
        <begin position="97"/>
        <end position="193"/>
    </location>
</feature>
<comment type="pathway">
    <text evidence="3">Cofactor biosynthesis; riboflavin biosynthesis; riboflavin from 2-hydroxy-3-oxobutyl phosphate and 5-amino-6-(D-ribitylamino)uracil: step 2/2.</text>
</comment>
<dbReference type="InterPro" id="IPR023366">
    <property type="entry name" value="ATP_synth_asu-like_sf"/>
</dbReference>
<evidence type="ECO:0000256" key="3">
    <source>
        <dbReference type="ARBA" id="ARBA00004887"/>
    </source>
</evidence>
<evidence type="ECO:0000313" key="13">
    <source>
        <dbReference type="EMBL" id="TGJ77828.1"/>
    </source>
</evidence>
<dbReference type="OrthoDB" id="9788537at2"/>
<dbReference type="InterPro" id="IPR026017">
    <property type="entry name" value="Lumazine-bd_dom"/>
</dbReference>
<evidence type="ECO:0000256" key="7">
    <source>
        <dbReference type="ARBA" id="ARBA00022619"/>
    </source>
</evidence>
<evidence type="ECO:0000259" key="12">
    <source>
        <dbReference type="PROSITE" id="PS51177"/>
    </source>
</evidence>
<dbReference type="FunFam" id="2.40.30.20:FF:000004">
    <property type="entry name" value="Riboflavin synthase, alpha subunit"/>
    <property type="match status" value="1"/>
</dbReference>
<evidence type="ECO:0000256" key="5">
    <source>
        <dbReference type="ARBA" id="ARBA00012827"/>
    </source>
</evidence>
<proteinExistence type="predicted"/>
<keyword evidence="7" id="KW-0686">Riboflavin biosynthesis</keyword>
<evidence type="ECO:0000256" key="1">
    <source>
        <dbReference type="ARBA" id="ARBA00000968"/>
    </source>
</evidence>
<evidence type="ECO:0000256" key="2">
    <source>
        <dbReference type="ARBA" id="ARBA00002803"/>
    </source>
</evidence>
<evidence type="ECO:0000256" key="8">
    <source>
        <dbReference type="ARBA" id="ARBA00022679"/>
    </source>
</evidence>
<comment type="caution">
    <text evidence="13">The sequence shown here is derived from an EMBL/GenBank/DDBJ whole genome shotgun (WGS) entry which is preliminary data.</text>
</comment>
<evidence type="ECO:0000256" key="11">
    <source>
        <dbReference type="PROSITE-ProRule" id="PRU00524"/>
    </source>
</evidence>
<dbReference type="FunFam" id="2.40.30.20:FF:000003">
    <property type="entry name" value="Riboflavin synthase, alpha subunit"/>
    <property type="match status" value="1"/>
</dbReference>
<dbReference type="InterPro" id="IPR017938">
    <property type="entry name" value="Riboflavin_synthase-like_b-brl"/>
</dbReference>
<protein>
    <recommendedName>
        <fullName evidence="6 10">Riboflavin synthase</fullName>
        <ecNumber evidence="5 10">2.5.1.9</ecNumber>
    </recommendedName>
</protein>
<dbReference type="NCBIfam" id="TIGR00187">
    <property type="entry name" value="ribE"/>
    <property type="match status" value="1"/>
</dbReference>
<keyword evidence="8 13" id="KW-0808">Transferase</keyword>
<dbReference type="AlphaFoldDB" id="A0A4Z0YD56"/>
<comment type="catalytic activity">
    <reaction evidence="1">
        <text>2 6,7-dimethyl-8-(1-D-ribityl)lumazine + H(+) = 5-amino-6-(D-ribitylamino)uracil + riboflavin</text>
        <dbReference type="Rhea" id="RHEA:20772"/>
        <dbReference type="ChEBI" id="CHEBI:15378"/>
        <dbReference type="ChEBI" id="CHEBI:15934"/>
        <dbReference type="ChEBI" id="CHEBI:57986"/>
        <dbReference type="ChEBI" id="CHEBI:58201"/>
        <dbReference type="EC" id="2.5.1.9"/>
    </reaction>
</comment>
<evidence type="ECO:0000256" key="4">
    <source>
        <dbReference type="ARBA" id="ARBA00011233"/>
    </source>
</evidence>
<feature type="repeat" description="Lumazine-binding" evidence="11">
    <location>
        <begin position="97"/>
        <end position="193"/>
    </location>
</feature>
<comment type="function">
    <text evidence="2">Catalyzes the dismutation of two molecules of 6,7-dimethyl-8-ribityllumazine, resulting in the formation of riboflavin and 5-amino-6-(D-ribitylamino)uracil.</text>
</comment>
<dbReference type="GO" id="GO:0009231">
    <property type="term" value="P:riboflavin biosynthetic process"/>
    <property type="evidence" value="ECO:0007669"/>
    <property type="project" value="UniProtKB-KW"/>
</dbReference>
<dbReference type="RefSeq" id="WP_135656848.1">
    <property type="nucleotide sequence ID" value="NZ_JAJUFJ010000004.1"/>
</dbReference>
<dbReference type="SUPFAM" id="SSF63380">
    <property type="entry name" value="Riboflavin synthase domain-like"/>
    <property type="match status" value="2"/>
</dbReference>
<organism evidence="13 14">
    <name type="scientific">Caproiciproducens galactitolivorans</name>
    <dbReference type="NCBI Taxonomy" id="642589"/>
    <lineage>
        <taxon>Bacteria</taxon>
        <taxon>Bacillati</taxon>
        <taxon>Bacillota</taxon>
        <taxon>Clostridia</taxon>
        <taxon>Eubacteriales</taxon>
        <taxon>Acutalibacteraceae</taxon>
        <taxon>Caproiciproducens</taxon>
    </lineage>
</organism>
<feature type="repeat" description="Lumazine-binding" evidence="11">
    <location>
        <begin position="1"/>
        <end position="96"/>
    </location>
</feature>
<dbReference type="CDD" id="cd00402">
    <property type="entry name" value="Riboflavin_synthase_like"/>
    <property type="match status" value="1"/>
</dbReference>
<evidence type="ECO:0000313" key="14">
    <source>
        <dbReference type="Proteomes" id="UP000297714"/>
    </source>
</evidence>
<reference evidence="13 14" key="1">
    <citation type="submission" date="2019-04" db="EMBL/GenBank/DDBJ databases">
        <authorList>
            <person name="Poehlein A."/>
            <person name="Bengelsdorf F.R."/>
            <person name="Duerre P."/>
            <person name="Daniel R."/>
        </authorList>
    </citation>
    <scope>NUCLEOTIDE SEQUENCE [LARGE SCALE GENOMIC DNA]</scope>
    <source>
        <strain evidence="13 14">BS-1</strain>
    </source>
</reference>
<comment type="subunit">
    <text evidence="4">Homotrimer.</text>
</comment>
<dbReference type="EC" id="2.5.1.9" evidence="5 10"/>
<evidence type="ECO:0000256" key="9">
    <source>
        <dbReference type="ARBA" id="ARBA00022737"/>
    </source>
</evidence>
<evidence type="ECO:0000256" key="10">
    <source>
        <dbReference type="NCBIfam" id="TIGR00187"/>
    </source>
</evidence>
<keyword evidence="14" id="KW-1185">Reference proteome</keyword>
<dbReference type="EMBL" id="SRMQ01000001">
    <property type="protein sequence ID" value="TGJ77828.1"/>
    <property type="molecule type" value="Genomic_DNA"/>
</dbReference>
<dbReference type="Gene3D" id="2.40.30.20">
    <property type="match status" value="2"/>
</dbReference>
<gene>
    <name evidence="13" type="primary">ribE</name>
    <name evidence="13" type="ORF">CAGA_02320</name>
</gene>
<evidence type="ECO:0000256" key="6">
    <source>
        <dbReference type="ARBA" id="ARBA00013950"/>
    </source>
</evidence>
<dbReference type="PROSITE" id="PS51177">
    <property type="entry name" value="LUMAZINE_BIND"/>
    <property type="match status" value="2"/>
</dbReference>
<name>A0A4Z0YD56_9FIRM</name>
<dbReference type="InterPro" id="IPR001783">
    <property type="entry name" value="Lumazine-bd"/>
</dbReference>
<dbReference type="Pfam" id="PF00677">
    <property type="entry name" value="Lum_binding"/>
    <property type="match status" value="2"/>
</dbReference>
<dbReference type="Proteomes" id="UP000297714">
    <property type="component" value="Unassembled WGS sequence"/>
</dbReference>
<sequence length="212" mass="23254">MFTGLIEEMGTVEALNKSAQSAQITIRAEKVLHGLRIGDSIAVNGVCLTVISFDAHRFTVDAMAETLRRTNEKSFLPGVRVNLERAMRLGDRLGGHIVSGHVDGTGVVRSVKREDNAVSIDIVAPENILKYVVEKGSIAVDGVSLTVARAGDRLFRICVIPHTQQETTLLQRKPGDTVNLECDLIAKYTEKLLRENSQFAGITIEFLQQHGF</sequence>
<accession>A0A4Z0YD56</accession>
<dbReference type="NCBIfam" id="NF009566">
    <property type="entry name" value="PRK13020.1"/>
    <property type="match status" value="1"/>
</dbReference>
<feature type="domain" description="Lumazine-binding" evidence="12">
    <location>
        <begin position="1"/>
        <end position="96"/>
    </location>
</feature>
<dbReference type="PIRSF" id="PIRSF000498">
    <property type="entry name" value="Riboflavin_syn_A"/>
    <property type="match status" value="1"/>
</dbReference>
<dbReference type="GO" id="GO:0004746">
    <property type="term" value="F:riboflavin synthase activity"/>
    <property type="evidence" value="ECO:0007669"/>
    <property type="project" value="UniProtKB-UniRule"/>
</dbReference>
<dbReference type="NCBIfam" id="NF006767">
    <property type="entry name" value="PRK09289.1"/>
    <property type="match status" value="1"/>
</dbReference>
<dbReference type="PANTHER" id="PTHR21098">
    <property type="entry name" value="RIBOFLAVIN SYNTHASE ALPHA CHAIN"/>
    <property type="match status" value="1"/>
</dbReference>
<dbReference type="PANTHER" id="PTHR21098:SF12">
    <property type="entry name" value="RIBOFLAVIN SYNTHASE"/>
    <property type="match status" value="1"/>
</dbReference>